<keyword evidence="2" id="KW-0812">Transmembrane</keyword>
<feature type="domain" description="Predicted membrane protein YciQ-like C-terminal" evidence="4">
    <location>
        <begin position="283"/>
        <end position="583"/>
    </location>
</feature>
<keyword evidence="2" id="KW-0472">Membrane</keyword>
<dbReference type="EMBL" id="JFKB01000025">
    <property type="protein sequence ID" value="OSQ43345.1"/>
    <property type="molecule type" value="Genomic_DNA"/>
</dbReference>
<protein>
    <recommendedName>
        <fullName evidence="7">DUF2207 domain-containing protein</fullName>
    </recommendedName>
</protein>
<feature type="transmembrane region" description="Helical" evidence="2">
    <location>
        <begin position="405"/>
        <end position="422"/>
    </location>
</feature>
<keyword evidence="6" id="KW-1185">Reference proteome</keyword>
<organism evidence="5 6">
    <name type="scientific">Thalassospira alkalitolerans</name>
    <dbReference type="NCBI Taxonomy" id="1293890"/>
    <lineage>
        <taxon>Bacteria</taxon>
        <taxon>Pseudomonadati</taxon>
        <taxon>Pseudomonadota</taxon>
        <taxon>Alphaproteobacteria</taxon>
        <taxon>Rhodospirillales</taxon>
        <taxon>Thalassospiraceae</taxon>
        <taxon>Thalassospira</taxon>
    </lineage>
</organism>
<proteinExistence type="predicted"/>
<keyword evidence="2" id="KW-1133">Transmembrane helix</keyword>
<evidence type="ECO:0000313" key="6">
    <source>
        <dbReference type="Proteomes" id="UP000193396"/>
    </source>
</evidence>
<dbReference type="OrthoDB" id="9767603at2"/>
<evidence type="ECO:0000256" key="2">
    <source>
        <dbReference type="SAM" id="Phobius"/>
    </source>
</evidence>
<accession>A0A1Y2L611</accession>
<comment type="caution">
    <text evidence="5">The sequence shown here is derived from an EMBL/GenBank/DDBJ whole genome shotgun (WGS) entry which is preliminary data.</text>
</comment>
<gene>
    <name evidence="5" type="ORF">TALK_20595</name>
</gene>
<dbReference type="STRING" id="1293890.TALK_20595"/>
<feature type="transmembrane region" description="Helical" evidence="2">
    <location>
        <begin position="501"/>
        <end position="520"/>
    </location>
</feature>
<reference evidence="5 6" key="1">
    <citation type="submission" date="2014-03" db="EMBL/GenBank/DDBJ databases">
        <title>The draft genome sequence of Thalassospira alkalitolerans JCM 18968.</title>
        <authorList>
            <person name="Lai Q."/>
            <person name="Shao Z."/>
        </authorList>
    </citation>
    <scope>NUCLEOTIDE SEQUENCE [LARGE SCALE GENOMIC DNA]</scope>
    <source>
        <strain evidence="5 6">JCM 18968</strain>
    </source>
</reference>
<dbReference type="InterPro" id="IPR018702">
    <property type="entry name" value="DUF2207"/>
</dbReference>
<dbReference type="Proteomes" id="UP000193396">
    <property type="component" value="Unassembled WGS sequence"/>
</dbReference>
<feature type="transmembrane region" description="Helical" evidence="2">
    <location>
        <begin position="476"/>
        <end position="495"/>
    </location>
</feature>
<sequence>MAMLHRLACFLMGLIVILVLGNHGAVAQSNSERNERIISFAAYITVLENGDIRVIEKIKVNATGDKIKRGIYRDIPVISLSQFGLYDVSGFDIEYLLRDDKGEPFFTKTFGPGIRIYIGDPDHFITKGVHAYEIAYVMSGQLGHGNGLDELYWNVTGNGWDLGIDEATVHIEVPTGATIGQFSAYTGAEGQTESDYKVLENSGGELWLATTGRLSPREGLTIAVSWPEGFVQHPGLTEQLFKLATDNRGLLAGVFGVMILLVYFGAAWHQVGRDPRAETVIPRFEPPKGMSPAMVGFLWGQGNGGESFVTNAFAVILTSLATKRIVTIRVTPFKEYQIGKVQGDRSDLPEEEIDMYNTLLGSSKAPEITIGDGYLPQVRTARDGIARHFNTDLQNTYIIRNGREWKTGCVIGLMAIIAILVLDPSVGMVDLESALVAGFCGVFAFGAGMILFNIFRRLLANFGVRRGGKLPDAVKLVIVSTVVAAPVLGVMGGLVNTVSPLAIFTIILIIIICGTFSIWLEAPTKAFQQLLGHIAGYRRYLTVAEEDRLNFAGEESEITAALFEKHLPYAMALGVEDVWTDKFEASLRKQAANVGPDGDADLDGVSRYNPTWYRDTRGDWRGLRSFSAQSVGRFSSAAVSFGAPAPAPAKSIGFSSSGGGFSGGGRGGGGGGGW</sequence>
<dbReference type="Pfam" id="PF20990">
    <property type="entry name" value="DUF2207_C"/>
    <property type="match status" value="1"/>
</dbReference>
<evidence type="ECO:0008006" key="7">
    <source>
        <dbReference type="Google" id="ProtNLM"/>
    </source>
</evidence>
<feature type="region of interest" description="Disordered" evidence="1">
    <location>
        <begin position="654"/>
        <end position="674"/>
    </location>
</feature>
<evidence type="ECO:0000256" key="1">
    <source>
        <dbReference type="SAM" id="MobiDB-lite"/>
    </source>
</evidence>
<feature type="compositionally biased region" description="Gly residues" evidence="1">
    <location>
        <begin position="656"/>
        <end position="674"/>
    </location>
</feature>
<name>A0A1Y2L611_9PROT</name>
<dbReference type="Pfam" id="PF09972">
    <property type="entry name" value="DUF2207"/>
    <property type="match status" value="1"/>
</dbReference>
<feature type="domain" description="DUF2207" evidence="3">
    <location>
        <begin position="37"/>
        <end position="226"/>
    </location>
</feature>
<evidence type="ECO:0000313" key="5">
    <source>
        <dbReference type="EMBL" id="OSQ43345.1"/>
    </source>
</evidence>
<feature type="transmembrane region" description="Helical" evidence="2">
    <location>
        <begin position="249"/>
        <end position="268"/>
    </location>
</feature>
<dbReference type="InterPro" id="IPR048389">
    <property type="entry name" value="YciQ-like_C"/>
</dbReference>
<evidence type="ECO:0000259" key="4">
    <source>
        <dbReference type="Pfam" id="PF20990"/>
    </source>
</evidence>
<feature type="transmembrane region" description="Helical" evidence="2">
    <location>
        <begin position="434"/>
        <end position="455"/>
    </location>
</feature>
<evidence type="ECO:0000259" key="3">
    <source>
        <dbReference type="Pfam" id="PF09972"/>
    </source>
</evidence>
<dbReference type="RefSeq" id="WP_085621052.1">
    <property type="nucleotide sequence ID" value="NZ_JFKB01000025.1"/>
</dbReference>
<dbReference type="AlphaFoldDB" id="A0A1Y2L611"/>